<evidence type="ECO:0000256" key="1">
    <source>
        <dbReference type="SAM" id="MobiDB-lite"/>
    </source>
</evidence>
<gene>
    <name evidence="2" type="ORF">M0R45_019500</name>
</gene>
<sequence length="66" mass="6861">MSSAWLGRGSWVAVDGGGVIEIGTAARHGLAASEGETRVLAARFRENGVAGTGPGSREKRRHGEAW</sequence>
<dbReference type="EMBL" id="JBEDUW010000004">
    <property type="protein sequence ID" value="KAK9932254.1"/>
    <property type="molecule type" value="Genomic_DNA"/>
</dbReference>
<evidence type="ECO:0000313" key="3">
    <source>
        <dbReference type="Proteomes" id="UP001457282"/>
    </source>
</evidence>
<feature type="region of interest" description="Disordered" evidence="1">
    <location>
        <begin position="46"/>
        <end position="66"/>
    </location>
</feature>
<keyword evidence="3" id="KW-1185">Reference proteome</keyword>
<accession>A0AAW1X6Y3</accession>
<comment type="caution">
    <text evidence="2">The sequence shown here is derived from an EMBL/GenBank/DDBJ whole genome shotgun (WGS) entry which is preliminary data.</text>
</comment>
<reference evidence="2 3" key="1">
    <citation type="journal article" date="2023" name="G3 (Bethesda)">
        <title>A chromosome-length genome assembly and annotation of blackberry (Rubus argutus, cv. 'Hillquist').</title>
        <authorList>
            <person name="Bruna T."/>
            <person name="Aryal R."/>
            <person name="Dudchenko O."/>
            <person name="Sargent D.J."/>
            <person name="Mead D."/>
            <person name="Buti M."/>
            <person name="Cavallini A."/>
            <person name="Hytonen T."/>
            <person name="Andres J."/>
            <person name="Pham M."/>
            <person name="Weisz D."/>
            <person name="Mascagni F."/>
            <person name="Usai G."/>
            <person name="Natali L."/>
            <person name="Bassil N."/>
            <person name="Fernandez G.E."/>
            <person name="Lomsadze A."/>
            <person name="Armour M."/>
            <person name="Olukolu B."/>
            <person name="Poorten T."/>
            <person name="Britton C."/>
            <person name="Davik J."/>
            <person name="Ashrafi H."/>
            <person name="Aiden E.L."/>
            <person name="Borodovsky M."/>
            <person name="Worthington M."/>
        </authorList>
    </citation>
    <scope>NUCLEOTIDE SEQUENCE [LARGE SCALE GENOMIC DNA]</scope>
    <source>
        <strain evidence="2">PI 553951</strain>
    </source>
</reference>
<name>A0AAW1X6Y3_RUBAR</name>
<dbReference type="AlphaFoldDB" id="A0AAW1X6Y3"/>
<proteinExistence type="predicted"/>
<evidence type="ECO:0000313" key="2">
    <source>
        <dbReference type="EMBL" id="KAK9932254.1"/>
    </source>
</evidence>
<dbReference type="Proteomes" id="UP001457282">
    <property type="component" value="Unassembled WGS sequence"/>
</dbReference>
<protein>
    <submittedName>
        <fullName evidence="2">Uncharacterized protein</fullName>
    </submittedName>
</protein>
<organism evidence="2 3">
    <name type="scientific">Rubus argutus</name>
    <name type="common">Southern blackberry</name>
    <dbReference type="NCBI Taxonomy" id="59490"/>
    <lineage>
        <taxon>Eukaryota</taxon>
        <taxon>Viridiplantae</taxon>
        <taxon>Streptophyta</taxon>
        <taxon>Embryophyta</taxon>
        <taxon>Tracheophyta</taxon>
        <taxon>Spermatophyta</taxon>
        <taxon>Magnoliopsida</taxon>
        <taxon>eudicotyledons</taxon>
        <taxon>Gunneridae</taxon>
        <taxon>Pentapetalae</taxon>
        <taxon>rosids</taxon>
        <taxon>fabids</taxon>
        <taxon>Rosales</taxon>
        <taxon>Rosaceae</taxon>
        <taxon>Rosoideae</taxon>
        <taxon>Rosoideae incertae sedis</taxon>
        <taxon>Rubus</taxon>
    </lineage>
</organism>